<reference evidence="2" key="1">
    <citation type="journal article" date="2018" name="DNA Res.">
        <title>Multiple hybrid de novo genome assembly of finger millet, an orphan allotetraploid crop.</title>
        <authorList>
            <person name="Hatakeyama M."/>
            <person name="Aluri S."/>
            <person name="Balachadran M.T."/>
            <person name="Sivarajan S.R."/>
            <person name="Patrignani A."/>
            <person name="Gruter S."/>
            <person name="Poveda L."/>
            <person name="Shimizu-Inatsugi R."/>
            <person name="Baeten J."/>
            <person name="Francoijs K.J."/>
            <person name="Nataraja K.N."/>
            <person name="Reddy Y.A.N."/>
            <person name="Phadnis S."/>
            <person name="Ravikumar R.L."/>
            <person name="Schlapbach R."/>
            <person name="Sreeman S.M."/>
            <person name="Shimizu K.K."/>
        </authorList>
    </citation>
    <scope>NUCLEOTIDE SEQUENCE</scope>
</reference>
<dbReference type="EMBL" id="BQKI01000088">
    <property type="protein sequence ID" value="GJN36374.1"/>
    <property type="molecule type" value="Genomic_DNA"/>
</dbReference>
<feature type="compositionally biased region" description="Basic residues" evidence="1">
    <location>
        <begin position="1"/>
        <end position="15"/>
    </location>
</feature>
<keyword evidence="3" id="KW-1185">Reference proteome</keyword>
<name>A0AAV5FL11_ELECO</name>
<dbReference type="InterPro" id="IPR044997">
    <property type="entry name" value="F-box_plant"/>
</dbReference>
<protein>
    <submittedName>
        <fullName evidence="2">Uncharacterized protein</fullName>
    </submittedName>
</protein>
<sequence length="213" mass="24484">MRERRGRRQRERRGRVRWERDRARAAEEVKNEETQPDARRGEAGRGRCSALRVGERKKKGRRVPAALLVCSWCLDFQDIVIALPVASAIDVFTSLQFVPSPRTICASIQASTLSRRWAHLPLLLSRLLIDVADFLPRDKIRRKFWTVDQVMTDHTLAVTRTLLPSSSPSQKNDRTIKHLRLSFYLTDPYLHTVGHAVENVVKSAKTDCLEFTI</sequence>
<organism evidence="2 3">
    <name type="scientific">Eleusine coracana subsp. coracana</name>
    <dbReference type="NCBI Taxonomy" id="191504"/>
    <lineage>
        <taxon>Eukaryota</taxon>
        <taxon>Viridiplantae</taxon>
        <taxon>Streptophyta</taxon>
        <taxon>Embryophyta</taxon>
        <taxon>Tracheophyta</taxon>
        <taxon>Spermatophyta</taxon>
        <taxon>Magnoliopsida</taxon>
        <taxon>Liliopsida</taxon>
        <taxon>Poales</taxon>
        <taxon>Poaceae</taxon>
        <taxon>PACMAD clade</taxon>
        <taxon>Chloridoideae</taxon>
        <taxon>Cynodonteae</taxon>
        <taxon>Eleusininae</taxon>
        <taxon>Eleusine</taxon>
    </lineage>
</organism>
<feature type="compositionally biased region" description="Basic and acidic residues" evidence="1">
    <location>
        <begin position="16"/>
        <end position="45"/>
    </location>
</feature>
<dbReference type="Proteomes" id="UP001054889">
    <property type="component" value="Unassembled WGS sequence"/>
</dbReference>
<evidence type="ECO:0000256" key="1">
    <source>
        <dbReference type="SAM" id="MobiDB-lite"/>
    </source>
</evidence>
<dbReference type="AlphaFoldDB" id="A0AAV5FL11"/>
<accession>A0AAV5FL11</accession>
<evidence type="ECO:0000313" key="3">
    <source>
        <dbReference type="Proteomes" id="UP001054889"/>
    </source>
</evidence>
<feature type="region of interest" description="Disordered" evidence="1">
    <location>
        <begin position="1"/>
        <end position="45"/>
    </location>
</feature>
<evidence type="ECO:0000313" key="2">
    <source>
        <dbReference type="EMBL" id="GJN36374.1"/>
    </source>
</evidence>
<dbReference type="PANTHER" id="PTHR32153">
    <property type="entry name" value="OJ000223_09.16 PROTEIN"/>
    <property type="match status" value="1"/>
</dbReference>
<gene>
    <name evidence="2" type="primary">gb25226</name>
    <name evidence="2" type="ORF">PR202_gb25226</name>
</gene>
<proteinExistence type="predicted"/>
<comment type="caution">
    <text evidence="2">The sequence shown here is derived from an EMBL/GenBank/DDBJ whole genome shotgun (WGS) entry which is preliminary data.</text>
</comment>
<reference evidence="2" key="2">
    <citation type="submission" date="2021-12" db="EMBL/GenBank/DDBJ databases">
        <title>Resequencing data analysis of finger millet.</title>
        <authorList>
            <person name="Hatakeyama M."/>
            <person name="Aluri S."/>
            <person name="Balachadran M.T."/>
            <person name="Sivarajan S.R."/>
            <person name="Poveda L."/>
            <person name="Shimizu-Inatsugi R."/>
            <person name="Schlapbach R."/>
            <person name="Sreeman S.M."/>
            <person name="Shimizu K.K."/>
        </authorList>
    </citation>
    <scope>NUCLEOTIDE SEQUENCE</scope>
</reference>